<dbReference type="Proteomes" id="UP000276282">
    <property type="component" value="Unassembled WGS sequence"/>
</dbReference>
<sequence>MHGEIEKGYNNFLKPIASQNQNIMKKKVAKFSILPILSGAIFFSFSTKEAANLEGYATSSLEPLEYTVPKSEEMPEETFEVLKATPKLGKSYIGFKEALGFKESRGNYKTINQYGYMGKYQFGKGTLQLIGVYDTQLFLETPELQEAAFYANASRNKWILKRDIKRFVGKRINGILITESGILAAAHLAGPGSVKKYLRSWGATAFSDAFGTTLGYYMKRFSGYDTSFVQPERKAKAVINIA</sequence>
<reference evidence="1 2" key="1">
    <citation type="submission" date="2018-10" db="EMBL/GenBank/DDBJ databases">
        <title>Genomic Encyclopedia of Archaeal and Bacterial Type Strains, Phase II (KMG-II): from individual species to whole genera.</title>
        <authorList>
            <person name="Goeker M."/>
        </authorList>
    </citation>
    <scope>NUCLEOTIDE SEQUENCE [LARGE SCALE GENOMIC DNA]</scope>
    <source>
        <strain evidence="1 2">DSM 19839</strain>
    </source>
</reference>
<proteinExistence type="predicted"/>
<gene>
    <name evidence="1" type="ORF">BC962_2554</name>
</gene>
<comment type="caution">
    <text evidence="1">The sequence shown here is derived from an EMBL/GenBank/DDBJ whole genome shotgun (WGS) entry which is preliminary data.</text>
</comment>
<accession>A0A495PLN4</accession>
<organism evidence="1 2">
    <name type="scientific">Gillisia mitskevichiae</name>
    <dbReference type="NCBI Taxonomy" id="270921"/>
    <lineage>
        <taxon>Bacteria</taxon>
        <taxon>Pseudomonadati</taxon>
        <taxon>Bacteroidota</taxon>
        <taxon>Flavobacteriia</taxon>
        <taxon>Flavobacteriales</taxon>
        <taxon>Flavobacteriaceae</taxon>
        <taxon>Gillisia</taxon>
    </lineage>
</organism>
<dbReference type="SUPFAM" id="SSF53955">
    <property type="entry name" value="Lysozyme-like"/>
    <property type="match status" value="1"/>
</dbReference>
<evidence type="ECO:0000313" key="2">
    <source>
        <dbReference type="Proteomes" id="UP000276282"/>
    </source>
</evidence>
<evidence type="ECO:0000313" key="1">
    <source>
        <dbReference type="EMBL" id="RKS50780.1"/>
    </source>
</evidence>
<dbReference type="AlphaFoldDB" id="A0A495PLN4"/>
<dbReference type="EMBL" id="RBLG01000003">
    <property type="protein sequence ID" value="RKS50780.1"/>
    <property type="molecule type" value="Genomic_DNA"/>
</dbReference>
<protein>
    <recommendedName>
        <fullName evidence="3">Peptidoglycan-binding protein LysM</fullName>
    </recommendedName>
</protein>
<keyword evidence="2" id="KW-1185">Reference proteome</keyword>
<name>A0A495PLN4_9FLAO</name>
<dbReference type="InterPro" id="IPR023346">
    <property type="entry name" value="Lysozyme-like_dom_sf"/>
</dbReference>
<evidence type="ECO:0008006" key="3">
    <source>
        <dbReference type="Google" id="ProtNLM"/>
    </source>
</evidence>